<sequence length="59" mass="6960">MNVEKTETKFSCPVCQEELIFGTKECRSCGTQIFYRDLSNEYWNERKLKMLHNSDAIGH</sequence>
<dbReference type="AlphaFoldDB" id="A0A192H6G7"/>
<evidence type="ECO:0000313" key="2">
    <source>
        <dbReference type="Proteomes" id="UP000078582"/>
    </source>
</evidence>
<evidence type="ECO:0008006" key="3">
    <source>
        <dbReference type="Google" id="ProtNLM"/>
    </source>
</evidence>
<proteinExistence type="predicted"/>
<dbReference type="Proteomes" id="UP000078582">
    <property type="component" value="Chromosome"/>
</dbReference>
<dbReference type="OrthoDB" id="2302622at2"/>
<gene>
    <name evidence="1" type="ORF">AYR53_10055</name>
</gene>
<dbReference type="EMBL" id="CP014873">
    <property type="protein sequence ID" value="ANK63586.1"/>
    <property type="molecule type" value="Genomic_DNA"/>
</dbReference>
<reference evidence="1 2" key="1">
    <citation type="submission" date="2016-03" db="EMBL/GenBank/DDBJ databases">
        <title>Pediococcus and Lactobacillus from brewery environment - whole genome sequencing and assembly.</title>
        <authorList>
            <person name="Behr J."/>
            <person name="Geissler A.J."/>
            <person name="Vogel R.F."/>
        </authorList>
    </citation>
    <scope>NUCLEOTIDE SEQUENCE [LARGE SCALE GENOMIC DNA]</scope>
    <source>
        <strain evidence="1 2">TMW 1.1989</strain>
    </source>
</reference>
<organism evidence="1 2">
    <name type="scientific">Loigolactobacillus backii</name>
    <dbReference type="NCBI Taxonomy" id="375175"/>
    <lineage>
        <taxon>Bacteria</taxon>
        <taxon>Bacillati</taxon>
        <taxon>Bacillota</taxon>
        <taxon>Bacilli</taxon>
        <taxon>Lactobacillales</taxon>
        <taxon>Lactobacillaceae</taxon>
        <taxon>Loigolactobacillus</taxon>
    </lineage>
</organism>
<dbReference type="KEGG" id="lbt:AYR52_03260"/>
<protein>
    <recommendedName>
        <fullName evidence="3">Zinc-ribbon domain-containing protein</fullName>
    </recommendedName>
</protein>
<evidence type="ECO:0000313" key="1">
    <source>
        <dbReference type="EMBL" id="ANK63586.1"/>
    </source>
</evidence>
<name>A0A192H6G7_9LACO</name>
<keyword evidence="2" id="KW-1185">Reference proteome</keyword>
<accession>A0A192H6G7</accession>